<protein>
    <submittedName>
        <fullName evidence="2">Uncharacterized protein</fullName>
    </submittedName>
</protein>
<dbReference type="Proteomes" id="UP000307440">
    <property type="component" value="Unassembled WGS sequence"/>
</dbReference>
<feature type="region of interest" description="Disordered" evidence="1">
    <location>
        <begin position="1"/>
        <end position="64"/>
    </location>
</feature>
<reference evidence="2 3" key="1">
    <citation type="journal article" date="2019" name="Nat. Ecol. Evol.">
        <title>Megaphylogeny resolves global patterns of mushroom evolution.</title>
        <authorList>
            <person name="Varga T."/>
            <person name="Krizsan K."/>
            <person name="Foldi C."/>
            <person name="Dima B."/>
            <person name="Sanchez-Garcia M."/>
            <person name="Sanchez-Ramirez S."/>
            <person name="Szollosi G.J."/>
            <person name="Szarkandi J.G."/>
            <person name="Papp V."/>
            <person name="Albert L."/>
            <person name="Andreopoulos W."/>
            <person name="Angelini C."/>
            <person name="Antonin V."/>
            <person name="Barry K.W."/>
            <person name="Bougher N.L."/>
            <person name="Buchanan P."/>
            <person name="Buyck B."/>
            <person name="Bense V."/>
            <person name="Catcheside P."/>
            <person name="Chovatia M."/>
            <person name="Cooper J."/>
            <person name="Damon W."/>
            <person name="Desjardin D."/>
            <person name="Finy P."/>
            <person name="Geml J."/>
            <person name="Haridas S."/>
            <person name="Hughes K."/>
            <person name="Justo A."/>
            <person name="Karasinski D."/>
            <person name="Kautmanova I."/>
            <person name="Kiss B."/>
            <person name="Kocsube S."/>
            <person name="Kotiranta H."/>
            <person name="LaButti K.M."/>
            <person name="Lechner B.E."/>
            <person name="Liimatainen K."/>
            <person name="Lipzen A."/>
            <person name="Lukacs Z."/>
            <person name="Mihaltcheva S."/>
            <person name="Morgado L.N."/>
            <person name="Niskanen T."/>
            <person name="Noordeloos M.E."/>
            <person name="Ohm R.A."/>
            <person name="Ortiz-Santana B."/>
            <person name="Ovrebo C."/>
            <person name="Racz N."/>
            <person name="Riley R."/>
            <person name="Savchenko A."/>
            <person name="Shiryaev A."/>
            <person name="Soop K."/>
            <person name="Spirin V."/>
            <person name="Szebenyi C."/>
            <person name="Tomsovsky M."/>
            <person name="Tulloss R.E."/>
            <person name="Uehling J."/>
            <person name="Grigoriev I.V."/>
            <person name="Vagvolgyi C."/>
            <person name="Papp T."/>
            <person name="Martin F.M."/>
            <person name="Miettinen O."/>
            <person name="Hibbett D.S."/>
            <person name="Nagy L.G."/>
        </authorList>
    </citation>
    <scope>NUCLEOTIDE SEQUENCE [LARGE SCALE GENOMIC DNA]</scope>
    <source>
        <strain evidence="2 3">CBS 121175</strain>
    </source>
</reference>
<evidence type="ECO:0000313" key="2">
    <source>
        <dbReference type="EMBL" id="TFK17976.1"/>
    </source>
</evidence>
<gene>
    <name evidence="2" type="ORF">FA15DRAFT_710305</name>
</gene>
<keyword evidence="3" id="KW-1185">Reference proteome</keyword>
<sequence length="196" mass="22598">MGRKRKYNTPEEKAEAHRLASKKHYERFRNSINQNRRDEYHSNSSKRESPSKSSSGTDKTAKPKNKVEFWLDRARKLPNKLEEILGAPPKVALEELCRDFRSGTPEVAAETQAVLVSLLEKLQSLRKVVKCYTDHVLTLAGDNEDYRQVTKLCEIVESIQIGVDDLYLFTRDPEGQTAVADAYKERFFIFQTSCWP</sequence>
<evidence type="ECO:0000313" key="3">
    <source>
        <dbReference type="Proteomes" id="UP000307440"/>
    </source>
</evidence>
<dbReference type="AlphaFoldDB" id="A0A5C3KD23"/>
<dbReference type="EMBL" id="ML210444">
    <property type="protein sequence ID" value="TFK17976.1"/>
    <property type="molecule type" value="Genomic_DNA"/>
</dbReference>
<proteinExistence type="predicted"/>
<name>A0A5C3KD23_COPMA</name>
<organism evidence="2 3">
    <name type="scientific">Coprinopsis marcescibilis</name>
    <name type="common">Agaric fungus</name>
    <name type="synonym">Psathyrella marcescibilis</name>
    <dbReference type="NCBI Taxonomy" id="230819"/>
    <lineage>
        <taxon>Eukaryota</taxon>
        <taxon>Fungi</taxon>
        <taxon>Dikarya</taxon>
        <taxon>Basidiomycota</taxon>
        <taxon>Agaricomycotina</taxon>
        <taxon>Agaricomycetes</taxon>
        <taxon>Agaricomycetidae</taxon>
        <taxon>Agaricales</taxon>
        <taxon>Agaricineae</taxon>
        <taxon>Psathyrellaceae</taxon>
        <taxon>Coprinopsis</taxon>
    </lineage>
</organism>
<feature type="compositionally biased region" description="Basic and acidic residues" evidence="1">
    <location>
        <begin position="35"/>
        <end position="50"/>
    </location>
</feature>
<accession>A0A5C3KD23</accession>
<evidence type="ECO:0000256" key="1">
    <source>
        <dbReference type="SAM" id="MobiDB-lite"/>
    </source>
</evidence>
<dbReference type="OrthoDB" id="2654423at2759"/>
<feature type="compositionally biased region" description="Basic and acidic residues" evidence="1">
    <location>
        <begin position="8"/>
        <end position="18"/>
    </location>
</feature>